<feature type="compositionally biased region" description="Low complexity" evidence="2">
    <location>
        <begin position="148"/>
        <end position="159"/>
    </location>
</feature>
<gene>
    <name evidence="3" type="ORF">E0Z10_g2808</name>
</gene>
<keyword evidence="4" id="KW-1185">Reference proteome</keyword>
<feature type="region of interest" description="Disordered" evidence="2">
    <location>
        <begin position="1"/>
        <end position="108"/>
    </location>
</feature>
<evidence type="ECO:0000313" key="3">
    <source>
        <dbReference type="EMBL" id="TGJ85973.1"/>
    </source>
</evidence>
<proteinExistence type="predicted"/>
<feature type="coiled-coil region" evidence="1">
    <location>
        <begin position="340"/>
        <end position="367"/>
    </location>
</feature>
<accession>A0A4Z0Z571</accession>
<sequence length="374" mass="41723">MIQGEAHESGYSRHQNTPTSSISRYQSSPPVPVTPVVGTWGQPRGFHNTISQSNRKELKYKDEHACSTSKRPMEQETSSAGDQHLTDKISIGQPLPLSGRPPPEPMRTPSRLSFISFPQYTAQESRAMSNSPQINPHNLDLAHEALHSHPGSPQHPGSPRSHKAIKAQNRKFAIYGDQFFSAKTPGVMLEQFPGSDSCETNGGEQSVVKAVDSAIPIIRLIPPPEGNVQQIDKWRRRLSTSDAYKSLHGKSERENRMLRRLLPLAWLTAEAEGTETNDASVLVEALKDIIEDRKRLTDLLPLAAALCAEQGIKFNTDAFETLPRTLDKVLADVKRAKYAAGHHKRARKELERRVSQLESELSRCRYGGDEDYVR</sequence>
<feature type="region of interest" description="Disordered" evidence="2">
    <location>
        <begin position="145"/>
        <end position="164"/>
    </location>
</feature>
<feature type="compositionally biased region" description="Basic and acidic residues" evidence="2">
    <location>
        <begin position="1"/>
        <end position="11"/>
    </location>
</feature>
<feature type="compositionally biased region" description="Basic and acidic residues" evidence="2">
    <location>
        <begin position="54"/>
        <end position="65"/>
    </location>
</feature>
<comment type="caution">
    <text evidence="3">The sequence shown here is derived from an EMBL/GenBank/DDBJ whole genome shotgun (WGS) entry which is preliminary data.</text>
</comment>
<reference evidence="3 4" key="1">
    <citation type="submission" date="2019-03" db="EMBL/GenBank/DDBJ databases">
        <title>Draft genome sequence of Xylaria hypoxylon DSM 108379, a ubiquitous saprotrophic-parasitic fungi on hardwood.</title>
        <authorList>
            <person name="Buettner E."/>
            <person name="Leonhardt S."/>
            <person name="Gebauer A.M."/>
            <person name="Liers C."/>
            <person name="Hofrichter M."/>
            <person name="Kellner H."/>
        </authorList>
    </citation>
    <scope>NUCLEOTIDE SEQUENCE [LARGE SCALE GENOMIC DNA]</scope>
    <source>
        <strain evidence="3 4">DSM 108379</strain>
    </source>
</reference>
<dbReference type="Proteomes" id="UP000297716">
    <property type="component" value="Unassembled WGS sequence"/>
</dbReference>
<evidence type="ECO:0000256" key="2">
    <source>
        <dbReference type="SAM" id="MobiDB-lite"/>
    </source>
</evidence>
<evidence type="ECO:0000313" key="4">
    <source>
        <dbReference type="Proteomes" id="UP000297716"/>
    </source>
</evidence>
<dbReference type="EMBL" id="SKBN01000036">
    <property type="protein sequence ID" value="TGJ85973.1"/>
    <property type="molecule type" value="Genomic_DNA"/>
</dbReference>
<organism evidence="3 4">
    <name type="scientific">Xylaria hypoxylon</name>
    <dbReference type="NCBI Taxonomy" id="37992"/>
    <lineage>
        <taxon>Eukaryota</taxon>
        <taxon>Fungi</taxon>
        <taxon>Dikarya</taxon>
        <taxon>Ascomycota</taxon>
        <taxon>Pezizomycotina</taxon>
        <taxon>Sordariomycetes</taxon>
        <taxon>Xylariomycetidae</taxon>
        <taxon>Xylariales</taxon>
        <taxon>Xylariaceae</taxon>
        <taxon>Xylaria</taxon>
    </lineage>
</organism>
<dbReference type="AlphaFoldDB" id="A0A4Z0Z571"/>
<name>A0A4Z0Z571_9PEZI</name>
<dbReference type="OrthoDB" id="4744172at2759"/>
<evidence type="ECO:0000256" key="1">
    <source>
        <dbReference type="SAM" id="Coils"/>
    </source>
</evidence>
<keyword evidence="1" id="KW-0175">Coiled coil</keyword>
<protein>
    <submittedName>
        <fullName evidence="3">Uncharacterized protein</fullName>
    </submittedName>
</protein>
<feature type="compositionally biased region" description="Polar residues" evidence="2">
    <location>
        <begin position="12"/>
        <end position="28"/>
    </location>
</feature>
<feature type="compositionally biased region" description="Polar residues" evidence="2">
    <location>
        <begin position="66"/>
        <end position="81"/>
    </location>
</feature>